<dbReference type="InterPro" id="IPR007197">
    <property type="entry name" value="rSAM"/>
</dbReference>
<dbReference type="AlphaFoldDB" id="A0A0X8X8M2"/>
<reference evidence="8" key="1">
    <citation type="submission" date="2016-02" db="EMBL/GenBank/DDBJ databases">
        <title>Halorhodospira halochloris DSM-1059 complete genome, version 2.</title>
        <authorList>
            <person name="Tsukatani Y."/>
        </authorList>
    </citation>
    <scope>NUCLEOTIDE SEQUENCE</scope>
    <source>
        <strain evidence="8">DSM 1059</strain>
    </source>
</reference>
<dbReference type="SFLD" id="SFLDG01094">
    <property type="entry name" value="Uncharacterised_Radical_SAM_Su"/>
    <property type="match status" value="1"/>
</dbReference>
<keyword evidence="5" id="KW-0408">Iron</keyword>
<dbReference type="CDD" id="cd01335">
    <property type="entry name" value="Radical_SAM"/>
    <property type="match status" value="1"/>
</dbReference>
<evidence type="ECO:0000256" key="3">
    <source>
        <dbReference type="ARBA" id="ARBA00022691"/>
    </source>
</evidence>
<keyword evidence="2" id="KW-0004">4Fe-4S</keyword>
<dbReference type="Gene3D" id="3.20.20.70">
    <property type="entry name" value="Aldolase class I"/>
    <property type="match status" value="1"/>
</dbReference>
<dbReference type="SUPFAM" id="SSF102114">
    <property type="entry name" value="Radical SAM enzymes"/>
    <property type="match status" value="1"/>
</dbReference>
<keyword evidence="6" id="KW-0411">Iron-sulfur</keyword>
<dbReference type="GO" id="GO:0003824">
    <property type="term" value="F:catalytic activity"/>
    <property type="evidence" value="ECO:0007669"/>
    <property type="project" value="InterPro"/>
</dbReference>
<dbReference type="RefSeq" id="WP_197710735.1">
    <property type="nucleotide sequence ID" value="NZ_AP017372.2"/>
</dbReference>
<dbReference type="NCBIfam" id="TIGR02495">
    <property type="entry name" value="NrdG2"/>
    <property type="match status" value="1"/>
</dbReference>
<comment type="cofactor">
    <cofactor evidence="1">
        <name>[4Fe-4S] cluster</name>
        <dbReference type="ChEBI" id="CHEBI:49883"/>
    </cofactor>
</comment>
<dbReference type="Proteomes" id="UP000218890">
    <property type="component" value="Chromosome"/>
</dbReference>
<gene>
    <name evidence="8" type="ORF">HH1059_08840</name>
</gene>
<dbReference type="Pfam" id="PF04055">
    <property type="entry name" value="Radical_SAM"/>
    <property type="match status" value="1"/>
</dbReference>
<keyword evidence="9" id="KW-1185">Reference proteome</keyword>
<evidence type="ECO:0000256" key="4">
    <source>
        <dbReference type="ARBA" id="ARBA00022723"/>
    </source>
</evidence>
<dbReference type="EMBL" id="AP017372">
    <property type="protein sequence ID" value="BAU57577.2"/>
    <property type="molecule type" value="Genomic_DNA"/>
</dbReference>
<dbReference type="PANTHER" id="PTHR30352:SF13">
    <property type="entry name" value="GLYCYL-RADICAL ENZYME ACTIVATING ENZYME YJJW-RELATED"/>
    <property type="match status" value="1"/>
</dbReference>
<dbReference type="InterPro" id="IPR012840">
    <property type="entry name" value="NrdG2"/>
</dbReference>
<dbReference type="InterPro" id="IPR034457">
    <property type="entry name" value="Organic_radical-activating"/>
</dbReference>
<evidence type="ECO:0000256" key="6">
    <source>
        <dbReference type="ARBA" id="ARBA00023014"/>
    </source>
</evidence>
<evidence type="ECO:0000256" key="5">
    <source>
        <dbReference type="ARBA" id="ARBA00023004"/>
    </source>
</evidence>
<dbReference type="SFLD" id="SFLDS00029">
    <property type="entry name" value="Radical_SAM"/>
    <property type="match status" value="1"/>
</dbReference>
<dbReference type="PROSITE" id="PS51918">
    <property type="entry name" value="RADICAL_SAM"/>
    <property type="match status" value="1"/>
</dbReference>
<sequence>MSAQVLRVGGMTPCSTVDFPDALAAVIYCQGCPWRCHYCHNPELLPARGENQLDWADLLAWLRRRQGLLDAVVFSGGEPTMQPGIVGAVKAVRNLGFKVGLHTAGSYPQRLQEVLAWVDWVAMDIKGEWADYPEVTGVANSAEKARESVEAVKASGVAYELRVLEGVG</sequence>
<name>A0A0X8X8M2_HALHR</name>
<dbReference type="InterPro" id="IPR058240">
    <property type="entry name" value="rSAM_sf"/>
</dbReference>
<evidence type="ECO:0000313" key="9">
    <source>
        <dbReference type="Proteomes" id="UP000218890"/>
    </source>
</evidence>
<evidence type="ECO:0000256" key="2">
    <source>
        <dbReference type="ARBA" id="ARBA00022485"/>
    </source>
</evidence>
<keyword evidence="4" id="KW-0479">Metal-binding</keyword>
<evidence type="ECO:0000313" key="8">
    <source>
        <dbReference type="EMBL" id="BAU57577.2"/>
    </source>
</evidence>
<dbReference type="GO" id="GO:0051539">
    <property type="term" value="F:4 iron, 4 sulfur cluster binding"/>
    <property type="evidence" value="ECO:0007669"/>
    <property type="project" value="UniProtKB-KW"/>
</dbReference>
<keyword evidence="3" id="KW-0949">S-adenosyl-L-methionine</keyword>
<dbReference type="GO" id="GO:0046872">
    <property type="term" value="F:metal ion binding"/>
    <property type="evidence" value="ECO:0007669"/>
    <property type="project" value="UniProtKB-KW"/>
</dbReference>
<dbReference type="PANTHER" id="PTHR30352">
    <property type="entry name" value="PYRUVATE FORMATE-LYASE-ACTIVATING ENZYME"/>
    <property type="match status" value="1"/>
</dbReference>
<accession>A0A0X8X8M2</accession>
<evidence type="ECO:0000256" key="1">
    <source>
        <dbReference type="ARBA" id="ARBA00001966"/>
    </source>
</evidence>
<evidence type="ECO:0000259" key="7">
    <source>
        <dbReference type="PROSITE" id="PS51918"/>
    </source>
</evidence>
<feature type="domain" description="Radical SAM core" evidence="7">
    <location>
        <begin position="17"/>
        <end position="168"/>
    </location>
</feature>
<dbReference type="InterPro" id="IPR013785">
    <property type="entry name" value="Aldolase_TIM"/>
</dbReference>
<proteinExistence type="predicted"/>
<dbReference type="KEGG" id="hhk:HH1059_08840"/>
<protein>
    <submittedName>
        <fullName evidence="8">Ribonucleotide reductase of class III</fullName>
    </submittedName>
</protein>
<organism evidence="8 9">
    <name type="scientific">Halorhodospira halochloris</name>
    <name type="common">Ectothiorhodospira halochloris</name>
    <dbReference type="NCBI Taxonomy" id="1052"/>
    <lineage>
        <taxon>Bacteria</taxon>
        <taxon>Pseudomonadati</taxon>
        <taxon>Pseudomonadota</taxon>
        <taxon>Gammaproteobacteria</taxon>
        <taxon>Chromatiales</taxon>
        <taxon>Ectothiorhodospiraceae</taxon>
        <taxon>Halorhodospira</taxon>
    </lineage>
</organism>